<dbReference type="RefSeq" id="WP_050724775.1">
    <property type="nucleotide sequence ID" value="NZ_CP012332.1"/>
</dbReference>
<keyword evidence="3" id="KW-1185">Reference proteome</keyword>
<evidence type="ECO:0000256" key="1">
    <source>
        <dbReference type="SAM" id="Phobius"/>
    </source>
</evidence>
<accession>A0A0K1PB11</accession>
<protein>
    <submittedName>
        <fullName evidence="2">PilI</fullName>
    </submittedName>
</protein>
<dbReference type="PANTHER" id="PTHR43471:SF10">
    <property type="entry name" value="SLL1107 PROTEIN"/>
    <property type="match status" value="1"/>
</dbReference>
<dbReference type="OrthoDB" id="9810558at2"/>
<dbReference type="AlphaFoldDB" id="A0A0K1PB11"/>
<evidence type="ECO:0000313" key="3">
    <source>
        <dbReference type="Proteomes" id="UP000055590"/>
    </source>
</evidence>
<feature type="transmembrane region" description="Helical" evidence="1">
    <location>
        <begin position="56"/>
        <end position="78"/>
    </location>
</feature>
<name>A0A0K1PB11_9BACT</name>
<feature type="transmembrane region" description="Helical" evidence="1">
    <location>
        <begin position="99"/>
        <end position="127"/>
    </location>
</feature>
<sequence length="263" mass="27871">MTQLRALLAIARVTVHESLRDRILYGVLAFGIGLILLSAVLSNVTLGWPVRIVTDLSISAISIGGAAMAILLGVRAVAGEVERRLAYPVLARPISRAQYVVGKYVGVVGTVYLNVALMAVAATAMIASYSHDGAFQYTGAAYLATLALLLLKLALIAAIAVFFSAFTSSTVAFIASTGLTLAGHLTGELRFFLGKSESALTRALGDGLYYTLPDFVTLEALSKLVHEQEILTSHTLAATAYGTCYLAALLVLTSMVFERRDLP</sequence>
<reference evidence="2 3" key="1">
    <citation type="submission" date="2015-08" db="EMBL/GenBank/DDBJ databases">
        <authorList>
            <person name="Babu N.S."/>
            <person name="Beckwith C.J."/>
            <person name="Beseler K.G."/>
            <person name="Brison A."/>
            <person name="Carone J.V."/>
            <person name="Caskin T.P."/>
            <person name="Diamond M."/>
            <person name="Durham M.E."/>
            <person name="Foxe J.M."/>
            <person name="Go M."/>
            <person name="Henderson B.A."/>
            <person name="Jones I.B."/>
            <person name="McGettigan J.A."/>
            <person name="Micheletti S.J."/>
            <person name="Nasrallah M.E."/>
            <person name="Ortiz D."/>
            <person name="Piller C.R."/>
            <person name="Privatt S.R."/>
            <person name="Schneider S.L."/>
            <person name="Sharp S."/>
            <person name="Smith T.C."/>
            <person name="Stanton J.D."/>
            <person name="Ullery H.E."/>
            <person name="Wilson R.J."/>
            <person name="Serrano M.G."/>
            <person name="Buck G."/>
            <person name="Lee V."/>
            <person name="Wang Y."/>
            <person name="Carvalho R."/>
            <person name="Voegtly L."/>
            <person name="Shi R."/>
            <person name="Duckworth R."/>
            <person name="Johnson A."/>
            <person name="Loviza R."/>
            <person name="Walstead R."/>
            <person name="Shah Z."/>
            <person name="Kiflezghi M."/>
            <person name="Wade K."/>
            <person name="Ball S.L."/>
            <person name="Bradley K.W."/>
            <person name="Asai D.J."/>
            <person name="Bowman C.A."/>
            <person name="Russell D.A."/>
            <person name="Pope W.H."/>
            <person name="Jacobs-Sera D."/>
            <person name="Hendrix R.W."/>
            <person name="Hatfull G.F."/>
        </authorList>
    </citation>
    <scope>NUCLEOTIDE SEQUENCE [LARGE SCALE GENOMIC DNA]</scope>
    <source>
        <strain evidence="2 3">DSM 27710</strain>
    </source>
</reference>
<dbReference type="KEGG" id="vin:AKJ08_0696"/>
<dbReference type="EMBL" id="CP012332">
    <property type="protein sequence ID" value="AKU90309.1"/>
    <property type="molecule type" value="Genomic_DNA"/>
</dbReference>
<gene>
    <name evidence="2" type="ORF">AKJ08_0696</name>
</gene>
<dbReference type="GO" id="GO:0005886">
    <property type="term" value="C:plasma membrane"/>
    <property type="evidence" value="ECO:0007669"/>
    <property type="project" value="UniProtKB-SubCell"/>
</dbReference>
<dbReference type="PANTHER" id="PTHR43471">
    <property type="entry name" value="ABC TRANSPORTER PERMEASE"/>
    <property type="match status" value="1"/>
</dbReference>
<evidence type="ECO:0000313" key="2">
    <source>
        <dbReference type="EMBL" id="AKU90309.1"/>
    </source>
</evidence>
<dbReference type="STRING" id="1391653.AKJ08_0696"/>
<dbReference type="Pfam" id="PF12679">
    <property type="entry name" value="ABC2_membrane_2"/>
    <property type="match status" value="1"/>
</dbReference>
<dbReference type="Proteomes" id="UP000055590">
    <property type="component" value="Chromosome"/>
</dbReference>
<feature type="transmembrane region" description="Helical" evidence="1">
    <location>
        <begin position="170"/>
        <end position="187"/>
    </location>
</feature>
<feature type="transmembrane region" description="Helical" evidence="1">
    <location>
        <begin position="23"/>
        <end position="44"/>
    </location>
</feature>
<organism evidence="2 3">
    <name type="scientific">Vulgatibacter incomptus</name>
    <dbReference type="NCBI Taxonomy" id="1391653"/>
    <lineage>
        <taxon>Bacteria</taxon>
        <taxon>Pseudomonadati</taxon>
        <taxon>Myxococcota</taxon>
        <taxon>Myxococcia</taxon>
        <taxon>Myxococcales</taxon>
        <taxon>Cystobacterineae</taxon>
        <taxon>Vulgatibacteraceae</taxon>
        <taxon>Vulgatibacter</taxon>
    </lineage>
</organism>
<keyword evidence="1" id="KW-0812">Transmembrane</keyword>
<feature type="transmembrane region" description="Helical" evidence="1">
    <location>
        <begin position="139"/>
        <end position="163"/>
    </location>
</feature>
<keyword evidence="1" id="KW-1133">Transmembrane helix</keyword>
<keyword evidence="1" id="KW-0472">Membrane</keyword>
<feature type="transmembrane region" description="Helical" evidence="1">
    <location>
        <begin position="238"/>
        <end position="257"/>
    </location>
</feature>
<dbReference type="GO" id="GO:0140359">
    <property type="term" value="F:ABC-type transporter activity"/>
    <property type="evidence" value="ECO:0007669"/>
    <property type="project" value="InterPro"/>
</dbReference>
<proteinExistence type="predicted"/>